<gene>
    <name evidence="11" type="ORF">QTP70_034051</name>
</gene>
<feature type="transmembrane region" description="Helical" evidence="9">
    <location>
        <begin position="317"/>
        <end position="335"/>
    </location>
</feature>
<feature type="transmembrane region" description="Helical" evidence="9">
    <location>
        <begin position="12"/>
        <end position="34"/>
    </location>
</feature>
<evidence type="ECO:0000256" key="2">
    <source>
        <dbReference type="ARBA" id="ARBA00022475"/>
    </source>
</evidence>
<feature type="transmembrane region" description="Helical" evidence="9">
    <location>
        <begin position="453"/>
        <end position="476"/>
    </location>
</feature>
<feature type="transmembrane region" description="Helical" evidence="9">
    <location>
        <begin position="221"/>
        <end position="239"/>
    </location>
</feature>
<dbReference type="InterPro" id="IPR017452">
    <property type="entry name" value="GPCR_Rhodpsn_7TM"/>
</dbReference>
<sequence>MLWTKERSYAVLVVDSITLITGLPANLLALYTFIRKVKQRATPLDVLLLSLNISDLLFLLFLPLRIKEAADMAWTVSFFLCPLSGFIYFSTIHNSTLLLTAISVERYLGVAFPVKYKLKRNPRYALIASILFWLISMGHCSIVYIVEYHKHSNNTIMESTNRTSCYKEFSKEQLDLLLPVRFELFIVLFCIPFLICCFCYIRFTVILSNLPNINPKKRSRAIGLAVVTLLVFIICFVPFNVSHVLFLNWSFVCMATIAILIKTQGICQEKKMYWTKPLSDLVLTVDSISLLIGFPSNMLALYTFILKLKQKTMPLDVLLLSLTISNLLTLIFLPIRMKEAADMRWTQSYFLCPLLGYVIYTTVYNSTLLITAVSVERYLGVAFPIKYKQNRNPRSAVIAAVLFWVVTMAHCSFIYIVQQHEAHNDTVSLDRDSCYTMFNDKQLKIILPFRLELFIVLFFIPFIICSFCYIKFILILSHLPKFNPKKRCRAIGLVIVTFLVFIICFMPFNISHLVSFIEQSVPSWRVYTLLPCTFSACLNPFIFYFSSSVLRKTFAQCVSRLINRLQIFCSWRLFKCLTFKERLQNTSESSQ</sequence>
<dbReference type="EMBL" id="JAUCMX010000020">
    <property type="protein sequence ID" value="KAK3515846.1"/>
    <property type="molecule type" value="Genomic_DNA"/>
</dbReference>
<dbReference type="InterPro" id="IPR013312">
    <property type="entry name" value="GPR40-rel_orph"/>
</dbReference>
<organism evidence="11 12">
    <name type="scientific">Hemibagrus guttatus</name>
    <dbReference type="NCBI Taxonomy" id="175788"/>
    <lineage>
        <taxon>Eukaryota</taxon>
        <taxon>Metazoa</taxon>
        <taxon>Chordata</taxon>
        <taxon>Craniata</taxon>
        <taxon>Vertebrata</taxon>
        <taxon>Euteleostomi</taxon>
        <taxon>Actinopterygii</taxon>
        <taxon>Neopterygii</taxon>
        <taxon>Teleostei</taxon>
        <taxon>Ostariophysi</taxon>
        <taxon>Siluriformes</taxon>
        <taxon>Bagridae</taxon>
        <taxon>Hemibagrus</taxon>
    </lineage>
</organism>
<evidence type="ECO:0000313" key="11">
    <source>
        <dbReference type="EMBL" id="KAK3515846.1"/>
    </source>
</evidence>
<evidence type="ECO:0000256" key="9">
    <source>
        <dbReference type="SAM" id="Phobius"/>
    </source>
</evidence>
<feature type="transmembrane region" description="Helical" evidence="9">
    <location>
        <begin position="72"/>
        <end position="89"/>
    </location>
</feature>
<feature type="transmembrane region" description="Helical" evidence="9">
    <location>
        <begin position="184"/>
        <end position="201"/>
    </location>
</feature>
<feature type="domain" description="G-protein coupled receptors family 1 profile" evidence="10">
    <location>
        <begin position="296"/>
        <end position="543"/>
    </location>
</feature>
<feature type="transmembrane region" description="Helical" evidence="9">
    <location>
        <begin position="528"/>
        <end position="546"/>
    </location>
</feature>
<dbReference type="PANTHER" id="PTHR45822:SF8">
    <property type="entry name" value="FREE FATTY ACID RECEPTOR 3-RELATED"/>
    <property type="match status" value="1"/>
</dbReference>
<dbReference type="PRINTS" id="PR01904">
    <property type="entry name" value="GPR40FAMILY"/>
</dbReference>
<dbReference type="Gene3D" id="1.20.1070.10">
    <property type="entry name" value="Rhodopsin 7-helix transmembrane proteins"/>
    <property type="match status" value="2"/>
</dbReference>
<feature type="transmembrane region" description="Helical" evidence="9">
    <location>
        <begin position="488"/>
        <end position="508"/>
    </location>
</feature>
<evidence type="ECO:0000256" key="6">
    <source>
        <dbReference type="ARBA" id="ARBA00023136"/>
    </source>
</evidence>
<dbReference type="GO" id="GO:0071398">
    <property type="term" value="P:cellular response to fatty acid"/>
    <property type="evidence" value="ECO:0007669"/>
    <property type="project" value="TreeGrafter"/>
</dbReference>
<feature type="transmembrane region" description="Helical" evidence="9">
    <location>
        <begin position="245"/>
        <end position="261"/>
    </location>
</feature>
<feature type="transmembrane region" description="Helical" evidence="9">
    <location>
        <begin position="281"/>
        <end position="305"/>
    </location>
</feature>
<reference evidence="11" key="1">
    <citation type="submission" date="2023-06" db="EMBL/GenBank/DDBJ databases">
        <title>Male Hemibagrus guttatus genome.</title>
        <authorList>
            <person name="Bian C."/>
        </authorList>
    </citation>
    <scope>NUCLEOTIDE SEQUENCE</scope>
    <source>
        <strain evidence="11">Male_cb2023</strain>
        <tissue evidence="11">Muscle</tissue>
    </source>
</reference>
<evidence type="ECO:0000313" key="12">
    <source>
        <dbReference type="Proteomes" id="UP001274896"/>
    </source>
</evidence>
<evidence type="ECO:0000256" key="5">
    <source>
        <dbReference type="ARBA" id="ARBA00023040"/>
    </source>
</evidence>
<keyword evidence="4 9" id="KW-1133">Transmembrane helix</keyword>
<dbReference type="Proteomes" id="UP001274896">
    <property type="component" value="Unassembled WGS sequence"/>
</dbReference>
<evidence type="ECO:0000256" key="4">
    <source>
        <dbReference type="ARBA" id="ARBA00022989"/>
    </source>
</evidence>
<dbReference type="GO" id="GO:0004930">
    <property type="term" value="F:G protein-coupled receptor activity"/>
    <property type="evidence" value="ECO:0007669"/>
    <property type="project" value="UniProtKB-KW"/>
</dbReference>
<dbReference type="PRINTS" id="PR00237">
    <property type="entry name" value="GPCRRHODOPSN"/>
</dbReference>
<keyword evidence="5" id="KW-0297">G-protein coupled receptor</keyword>
<name>A0AAE0USD5_9TELE</name>
<feature type="domain" description="G-protein coupled receptors family 1 profile" evidence="10">
    <location>
        <begin position="25"/>
        <end position="245"/>
    </location>
</feature>
<feature type="transmembrane region" description="Helical" evidence="9">
    <location>
        <begin position="396"/>
        <end position="417"/>
    </location>
</feature>
<dbReference type="CDD" id="cd15170">
    <property type="entry name" value="7tmA_FFAR2_FFAR3"/>
    <property type="match status" value="1"/>
</dbReference>
<keyword evidence="2" id="KW-1003">Cell membrane</keyword>
<evidence type="ECO:0000256" key="3">
    <source>
        <dbReference type="ARBA" id="ARBA00022692"/>
    </source>
</evidence>
<keyword evidence="7" id="KW-0675">Receptor</keyword>
<dbReference type="GO" id="GO:0005886">
    <property type="term" value="C:plasma membrane"/>
    <property type="evidence" value="ECO:0007669"/>
    <property type="project" value="UniProtKB-SubCell"/>
</dbReference>
<keyword evidence="3 9" id="KW-0812">Transmembrane</keyword>
<comment type="subcellular location">
    <subcellularLocation>
        <location evidence="1">Cell membrane</location>
        <topology evidence="1">Multi-pass membrane protein</topology>
    </subcellularLocation>
</comment>
<dbReference type="SUPFAM" id="SSF81321">
    <property type="entry name" value="Family A G protein-coupled receptor-like"/>
    <property type="match status" value="2"/>
</dbReference>
<protein>
    <recommendedName>
        <fullName evidence="10">G-protein coupled receptors family 1 profile domain-containing protein</fullName>
    </recommendedName>
</protein>
<comment type="caution">
    <text evidence="11">The sequence shown here is derived from an EMBL/GenBank/DDBJ whole genome shotgun (WGS) entry which is preliminary data.</text>
</comment>
<dbReference type="AlphaFoldDB" id="A0AAE0USD5"/>
<dbReference type="InterPro" id="IPR000276">
    <property type="entry name" value="GPCR_Rhodpsn"/>
</dbReference>
<feature type="transmembrane region" description="Helical" evidence="9">
    <location>
        <begin position="124"/>
        <end position="146"/>
    </location>
</feature>
<keyword evidence="8" id="KW-0807">Transducer</keyword>
<accession>A0AAE0USD5</accession>
<evidence type="ECO:0000256" key="1">
    <source>
        <dbReference type="ARBA" id="ARBA00004651"/>
    </source>
</evidence>
<dbReference type="Pfam" id="PF00001">
    <property type="entry name" value="7tm_1"/>
    <property type="match status" value="2"/>
</dbReference>
<evidence type="ECO:0000256" key="8">
    <source>
        <dbReference type="ARBA" id="ARBA00023224"/>
    </source>
</evidence>
<keyword evidence="6 9" id="KW-0472">Membrane</keyword>
<keyword evidence="12" id="KW-1185">Reference proteome</keyword>
<dbReference type="PANTHER" id="PTHR45822">
    <property type="entry name" value="FREE FATTY ACID RECEPTOR 2-RELATED"/>
    <property type="match status" value="1"/>
</dbReference>
<feature type="transmembrane region" description="Helical" evidence="9">
    <location>
        <begin position="46"/>
        <end position="66"/>
    </location>
</feature>
<proteinExistence type="predicted"/>
<evidence type="ECO:0000256" key="7">
    <source>
        <dbReference type="ARBA" id="ARBA00023170"/>
    </source>
</evidence>
<evidence type="ECO:0000259" key="10">
    <source>
        <dbReference type="PROSITE" id="PS50262"/>
    </source>
</evidence>
<dbReference type="PROSITE" id="PS50262">
    <property type="entry name" value="G_PROTEIN_RECEP_F1_2"/>
    <property type="match status" value="2"/>
</dbReference>